<accession>J1ZZD4</accession>
<gene>
    <name evidence="1" type="ORF">SU9_10054</name>
</gene>
<dbReference type="eggNOG" id="COG1476">
    <property type="taxonomic scope" value="Bacteria"/>
</dbReference>
<dbReference type="HOGENOM" id="CLU_2755971_0_0_11"/>
<dbReference type="PATRIC" id="fig|1160718.3.peg.2034"/>
<protein>
    <submittedName>
        <fullName evidence="1">Uncharacterized protein</fullName>
    </submittedName>
</protein>
<evidence type="ECO:0000313" key="1">
    <source>
        <dbReference type="EMBL" id="EJJ07236.1"/>
    </source>
</evidence>
<dbReference type="EMBL" id="AJGV01000067">
    <property type="protein sequence ID" value="EJJ07236.1"/>
    <property type="molecule type" value="Genomic_DNA"/>
</dbReference>
<sequence>MLTDLAAIGVQRRAPEQAVSYGREAVELARASSSGYVARRLRDLCGEFGPLSHDHRVAELGVEIATLTTP</sequence>
<proteinExistence type="predicted"/>
<reference evidence="1" key="1">
    <citation type="journal article" date="2012" name="J. Bacteriol.">
        <title>Genome Sequence of Streptomyces auratus Strain AGR0001, a Phoslactomycin-Producing Actinomycete.</title>
        <authorList>
            <person name="Han X."/>
            <person name="Li M."/>
            <person name="Ding Z."/>
            <person name="Zhao J."/>
            <person name="Ji K."/>
            <person name="Wen M."/>
            <person name="Lu T."/>
        </authorList>
    </citation>
    <scope>NUCLEOTIDE SEQUENCE [LARGE SCALE GENOMIC DNA]</scope>
    <source>
        <strain evidence="1">AGR0001</strain>
    </source>
</reference>
<organism evidence="1">
    <name type="scientific">Streptomyces auratus AGR0001</name>
    <dbReference type="NCBI Taxonomy" id="1160718"/>
    <lineage>
        <taxon>Bacteria</taxon>
        <taxon>Bacillati</taxon>
        <taxon>Actinomycetota</taxon>
        <taxon>Actinomycetes</taxon>
        <taxon>Kitasatosporales</taxon>
        <taxon>Streptomycetaceae</taxon>
        <taxon>Streptomyces</taxon>
    </lineage>
</organism>
<dbReference type="AlphaFoldDB" id="J1ZZD4"/>
<name>J1ZZD4_9ACTN</name>
<comment type="caution">
    <text evidence="1">The sequence shown here is derived from an EMBL/GenBank/DDBJ whole genome shotgun (WGS) entry which is preliminary data.</text>
</comment>
<dbReference type="RefSeq" id="WP_006603578.1">
    <property type="nucleotide sequence ID" value="NZ_CP072931.1"/>
</dbReference>